<organism evidence="5 6">
    <name type="scientific">Tolypocladium paradoxum</name>
    <dbReference type="NCBI Taxonomy" id="94208"/>
    <lineage>
        <taxon>Eukaryota</taxon>
        <taxon>Fungi</taxon>
        <taxon>Dikarya</taxon>
        <taxon>Ascomycota</taxon>
        <taxon>Pezizomycotina</taxon>
        <taxon>Sordariomycetes</taxon>
        <taxon>Hypocreomycetidae</taxon>
        <taxon>Hypocreales</taxon>
        <taxon>Ophiocordycipitaceae</taxon>
        <taxon>Tolypocladium</taxon>
    </lineage>
</organism>
<comment type="similarity">
    <text evidence="2">Belongs to the class I-like SAM-binding methyltransferase superfamily. Erg6/SMT family.</text>
</comment>
<sequence length="305" mass="34900">MASLSPAAGAKPIINDNPALQSLYKSFESRLGYWLLLGNTRHFGYWERDTYWMFPLWGPLRRMEEKMYDLLDLAPGSQVLDAGCGVGHVALYMARRGLQVTAIDVMDHHIDKARRNVEYATDLNGGAVTVQKMDYHHIETLPTASYDGVYTMETLVHATDPLQVLRGFFRILQPGGHLAMHEYDHKYESDEAIGKTLATIMKQVSELGAMPTWQRAHRGYYEQLLEQAGFVDIRLHDYSENIRPMLRLFWLLAAIPFYFIKLFGLERYFINAVGGARGYQAQKYWRYVAISARKPGGDIEAPKEK</sequence>
<keyword evidence="3" id="KW-0472">Membrane</keyword>
<dbReference type="SUPFAM" id="SSF53335">
    <property type="entry name" value="S-adenosyl-L-methionine-dependent methyltransferases"/>
    <property type="match status" value="1"/>
</dbReference>
<dbReference type="GO" id="GO:0006696">
    <property type="term" value="P:ergosterol biosynthetic process"/>
    <property type="evidence" value="ECO:0007669"/>
    <property type="project" value="TreeGrafter"/>
</dbReference>
<dbReference type="OrthoDB" id="66144at2759"/>
<keyword evidence="1 5" id="KW-0808">Transferase</keyword>
<dbReference type="InterPro" id="IPR013216">
    <property type="entry name" value="Methyltransf_11"/>
</dbReference>
<dbReference type="Gene3D" id="3.40.50.150">
    <property type="entry name" value="Vaccinia Virus protein VP39"/>
    <property type="match status" value="1"/>
</dbReference>
<keyword evidence="3" id="KW-0812">Transmembrane</keyword>
<dbReference type="EMBL" id="PKSG01000074">
    <property type="protein sequence ID" value="POR39060.1"/>
    <property type="molecule type" value="Genomic_DNA"/>
</dbReference>
<dbReference type="PANTHER" id="PTHR44068">
    <property type="entry name" value="ZGC:194242"/>
    <property type="match status" value="1"/>
</dbReference>
<evidence type="ECO:0000313" key="6">
    <source>
        <dbReference type="Proteomes" id="UP000237481"/>
    </source>
</evidence>
<keyword evidence="3" id="KW-1133">Transmembrane helix</keyword>
<dbReference type="GO" id="GO:0032259">
    <property type="term" value="P:methylation"/>
    <property type="evidence" value="ECO:0007669"/>
    <property type="project" value="UniProtKB-KW"/>
</dbReference>
<evidence type="ECO:0000256" key="1">
    <source>
        <dbReference type="ARBA" id="ARBA00022679"/>
    </source>
</evidence>
<dbReference type="GO" id="GO:0003838">
    <property type="term" value="F:sterol 24-C-methyltransferase activity"/>
    <property type="evidence" value="ECO:0007669"/>
    <property type="project" value="TreeGrafter"/>
</dbReference>
<dbReference type="Pfam" id="PF08241">
    <property type="entry name" value="Methyltransf_11"/>
    <property type="match status" value="1"/>
</dbReference>
<dbReference type="CDD" id="cd02440">
    <property type="entry name" value="AdoMet_MTases"/>
    <property type="match status" value="1"/>
</dbReference>
<evidence type="ECO:0000313" key="5">
    <source>
        <dbReference type="EMBL" id="POR39060.1"/>
    </source>
</evidence>
<evidence type="ECO:0000256" key="2">
    <source>
        <dbReference type="ARBA" id="ARBA00038188"/>
    </source>
</evidence>
<evidence type="ECO:0000259" key="4">
    <source>
        <dbReference type="Pfam" id="PF08241"/>
    </source>
</evidence>
<dbReference type="InterPro" id="IPR029063">
    <property type="entry name" value="SAM-dependent_MTases_sf"/>
</dbReference>
<feature type="transmembrane region" description="Helical" evidence="3">
    <location>
        <begin position="248"/>
        <end position="270"/>
    </location>
</feature>
<comment type="caution">
    <text evidence="5">The sequence shown here is derived from an EMBL/GenBank/DDBJ whole genome shotgun (WGS) entry which is preliminary data.</text>
</comment>
<dbReference type="Proteomes" id="UP000237481">
    <property type="component" value="Unassembled WGS sequence"/>
</dbReference>
<dbReference type="AlphaFoldDB" id="A0A2S4L9F0"/>
<protein>
    <submittedName>
        <fullName evidence="5">Methyltransferase type 11</fullName>
    </submittedName>
</protein>
<evidence type="ECO:0000256" key="3">
    <source>
        <dbReference type="SAM" id="Phobius"/>
    </source>
</evidence>
<dbReference type="STRING" id="94208.A0A2S4L9F0"/>
<dbReference type="PANTHER" id="PTHR44068:SF1">
    <property type="entry name" value="HYPOTHETICAL LOC100005854"/>
    <property type="match status" value="1"/>
</dbReference>
<reference evidence="5 6" key="1">
    <citation type="submission" date="2018-01" db="EMBL/GenBank/DDBJ databases">
        <title>Harnessing the power of phylogenomics to disentangle the directionality and signatures of interkingdom host jumping in the parasitic fungal genus Tolypocladium.</title>
        <authorList>
            <person name="Quandt C.A."/>
            <person name="Patterson W."/>
            <person name="Spatafora J.W."/>
        </authorList>
    </citation>
    <scope>NUCLEOTIDE SEQUENCE [LARGE SCALE GENOMIC DNA]</scope>
    <source>
        <strain evidence="5 6">NRBC 100945</strain>
    </source>
</reference>
<keyword evidence="5" id="KW-0489">Methyltransferase</keyword>
<dbReference type="InterPro" id="IPR050447">
    <property type="entry name" value="Erg6_SMT_methyltransf"/>
</dbReference>
<gene>
    <name evidence="5" type="ORF">TPAR_00738</name>
</gene>
<proteinExistence type="inferred from homology"/>
<keyword evidence="6" id="KW-1185">Reference proteome</keyword>
<feature type="domain" description="Methyltransferase type 11" evidence="4">
    <location>
        <begin position="80"/>
        <end position="179"/>
    </location>
</feature>
<name>A0A2S4L9F0_9HYPO</name>
<dbReference type="GO" id="GO:0005783">
    <property type="term" value="C:endoplasmic reticulum"/>
    <property type="evidence" value="ECO:0007669"/>
    <property type="project" value="TreeGrafter"/>
</dbReference>
<accession>A0A2S4L9F0</accession>